<dbReference type="STRING" id="764298.STRMA_1881"/>
<sequence>MSEDFNNGNNPEGKDIPNATEQAALEDQKQDSQVEQPKEAAADMAANQDNSVQSVSDSENSVEPAAPTEQLVQQTPPVAPAVSNVSVKRKELIVLPIISLVVSVITFLLACFAPIPIIYVIIAFLGIIYAVVSLIVNINRKKVLSIIALVLAGVVFLASGAVLFVRQADNHDKTEKISKSSDDESDDRDIDEDDDDDEVDSTDPKDYIADSSDYKFNWSKSKFKKLKFAGYGSDSNKGDTLKSIIKKYGKAKNANMLDDRLRLEYKQENSKETIYSVLLTFKERSDGKFILESGNCIFNASDVKTNPNYKANLTRSDINSLKVGSLATGAGGTNLKDIIAKYGAPKEARITLSNYGNKLDKLLTVIYSDYHRSDRSKLDYAALHFRQQRNGDYLLINKYPR</sequence>
<dbReference type="OrthoDB" id="2236899at2"/>
<proteinExistence type="predicted"/>
<feature type="compositionally biased region" description="Polar residues" evidence="1">
    <location>
        <begin position="1"/>
        <end position="10"/>
    </location>
</feature>
<feature type="transmembrane region" description="Helical" evidence="2">
    <location>
        <begin position="92"/>
        <end position="110"/>
    </location>
</feature>
<gene>
    <name evidence="3" type="ORF">STRMA_1881</name>
</gene>
<keyword evidence="4" id="KW-1185">Reference proteome</keyword>
<keyword evidence="2" id="KW-0472">Membrane</keyword>
<protein>
    <recommendedName>
        <fullName evidence="5">CD20-like family protein</fullName>
    </recommendedName>
</protein>
<feature type="compositionally biased region" description="Basic and acidic residues" evidence="1">
    <location>
        <begin position="26"/>
        <end position="41"/>
    </location>
</feature>
<keyword evidence="2" id="KW-1133">Transmembrane helix</keyword>
<name>G5JWD5_9STRE</name>
<feature type="transmembrane region" description="Helical" evidence="2">
    <location>
        <begin position="116"/>
        <end position="136"/>
    </location>
</feature>
<evidence type="ECO:0008006" key="5">
    <source>
        <dbReference type="Google" id="ProtNLM"/>
    </source>
</evidence>
<feature type="transmembrane region" description="Helical" evidence="2">
    <location>
        <begin position="143"/>
        <end position="165"/>
    </location>
</feature>
<evidence type="ECO:0000256" key="1">
    <source>
        <dbReference type="SAM" id="MobiDB-lite"/>
    </source>
</evidence>
<comment type="caution">
    <text evidence="3">The sequence shown here is derived from an EMBL/GenBank/DDBJ whole genome shotgun (WGS) entry which is preliminary data.</text>
</comment>
<feature type="region of interest" description="Disordered" evidence="1">
    <location>
        <begin position="175"/>
        <end position="206"/>
    </location>
</feature>
<accession>G5JWD5</accession>
<feature type="compositionally biased region" description="Acidic residues" evidence="1">
    <location>
        <begin position="183"/>
        <end position="201"/>
    </location>
</feature>
<dbReference type="Proteomes" id="UP000003573">
    <property type="component" value="Unassembled WGS sequence"/>
</dbReference>
<evidence type="ECO:0000313" key="4">
    <source>
        <dbReference type="Proteomes" id="UP000003573"/>
    </source>
</evidence>
<dbReference type="RefSeq" id="WP_003080087.1">
    <property type="nucleotide sequence ID" value="NZ_AEUW02000001.1"/>
</dbReference>
<evidence type="ECO:0000313" key="3">
    <source>
        <dbReference type="EMBL" id="EHJ52263.1"/>
    </source>
</evidence>
<dbReference type="EMBL" id="AEUW02000001">
    <property type="protein sequence ID" value="EHJ52263.1"/>
    <property type="molecule type" value="Genomic_DNA"/>
</dbReference>
<reference evidence="3 4" key="1">
    <citation type="journal article" date="2014" name="Int. J. Syst. Evol. Microbiol.">
        <title>Phylogenomics and the dynamic genome evolution of the genus Streptococcus.</title>
        <authorList>
            <consortium name="The Broad Institute Genome Sequencing Platform"/>
            <person name="Richards V.P."/>
            <person name="Palmer S.R."/>
            <person name="Pavinski Bitar P.D."/>
            <person name="Qin X."/>
            <person name="Weinstock G.M."/>
            <person name="Highlander S.K."/>
            <person name="Town C.D."/>
            <person name="Burne R.A."/>
            <person name="Stanhope M.J."/>
        </authorList>
    </citation>
    <scope>NUCLEOTIDE SEQUENCE [LARGE SCALE GENOMIC DNA]</scope>
    <source>
        <strain evidence="3 4">NCTC 11558</strain>
    </source>
</reference>
<keyword evidence="2" id="KW-0812">Transmembrane</keyword>
<evidence type="ECO:0000256" key="2">
    <source>
        <dbReference type="SAM" id="Phobius"/>
    </source>
</evidence>
<dbReference type="AlphaFoldDB" id="G5JWD5"/>
<organism evidence="3 4">
    <name type="scientific">Streptococcus macacae NCTC 11558</name>
    <dbReference type="NCBI Taxonomy" id="764298"/>
    <lineage>
        <taxon>Bacteria</taxon>
        <taxon>Bacillati</taxon>
        <taxon>Bacillota</taxon>
        <taxon>Bacilli</taxon>
        <taxon>Lactobacillales</taxon>
        <taxon>Streptococcaceae</taxon>
        <taxon>Streptococcus</taxon>
    </lineage>
</organism>
<feature type="region of interest" description="Disordered" evidence="1">
    <location>
        <begin position="1"/>
        <end position="74"/>
    </location>
</feature>
<feature type="compositionally biased region" description="Polar residues" evidence="1">
    <location>
        <begin position="47"/>
        <end position="61"/>
    </location>
</feature>